<reference evidence="1 2" key="1">
    <citation type="journal article" date="2017" name="Genome Biol. Evol.">
        <title>Phytophthora megakarya and P. palmivora, closely related causal agents of cacao black pod rot, underwent increases in genome sizes and gene numbers by different mechanisms.</title>
        <authorList>
            <person name="Ali S.S."/>
            <person name="Shao J."/>
            <person name="Lary D.J."/>
            <person name="Kronmiller B."/>
            <person name="Shen D."/>
            <person name="Strem M.D."/>
            <person name="Amoako-Attah I."/>
            <person name="Akrofi A.Y."/>
            <person name="Begoude B.A."/>
            <person name="Ten Hoopen G.M."/>
            <person name="Coulibaly K."/>
            <person name="Kebe B.I."/>
            <person name="Melnick R.L."/>
            <person name="Guiltinan M.J."/>
            <person name="Tyler B.M."/>
            <person name="Meinhardt L.W."/>
            <person name="Bailey B.A."/>
        </authorList>
    </citation>
    <scope>NUCLEOTIDE SEQUENCE [LARGE SCALE GENOMIC DNA]</scope>
    <source>
        <strain evidence="2">sbr112.9</strain>
    </source>
</reference>
<accession>A0A2P4XKN7</accession>
<evidence type="ECO:0000313" key="1">
    <source>
        <dbReference type="EMBL" id="POM66069.1"/>
    </source>
</evidence>
<dbReference type="OrthoDB" id="129684at2759"/>
<comment type="caution">
    <text evidence="1">The sequence shown here is derived from an EMBL/GenBank/DDBJ whole genome shotgun (WGS) entry which is preliminary data.</text>
</comment>
<organism evidence="1 2">
    <name type="scientific">Phytophthora palmivora</name>
    <dbReference type="NCBI Taxonomy" id="4796"/>
    <lineage>
        <taxon>Eukaryota</taxon>
        <taxon>Sar</taxon>
        <taxon>Stramenopiles</taxon>
        <taxon>Oomycota</taxon>
        <taxon>Peronosporomycetes</taxon>
        <taxon>Peronosporales</taxon>
        <taxon>Peronosporaceae</taxon>
        <taxon>Phytophthora</taxon>
    </lineage>
</organism>
<protein>
    <submittedName>
        <fullName evidence="1">Uncharacterized protein</fullName>
    </submittedName>
</protein>
<proteinExistence type="predicted"/>
<dbReference type="EMBL" id="NCKW01009760">
    <property type="protein sequence ID" value="POM66069.1"/>
    <property type="molecule type" value="Genomic_DNA"/>
</dbReference>
<sequence length="162" mass="19464">MTIQDHSSDSEEDGEIREDVALNAAFHCKYCVLKVASRETVKNTEPERRQYEPFRSRQELLRTKVIPAHAFLQNEKYGPNGYMQCGSELDPIPIILRRGEFVESYERLFQKWLNYRNVTYEALQSDPEEERRYRQSYAYLRAWQQKQRWQLKFLELVGSKFE</sequence>
<evidence type="ECO:0000313" key="2">
    <source>
        <dbReference type="Proteomes" id="UP000237271"/>
    </source>
</evidence>
<gene>
    <name evidence="1" type="ORF">PHPALM_18127</name>
</gene>
<keyword evidence="2" id="KW-1185">Reference proteome</keyword>
<dbReference type="Proteomes" id="UP000237271">
    <property type="component" value="Unassembled WGS sequence"/>
</dbReference>
<name>A0A2P4XKN7_9STRA</name>
<dbReference type="AlphaFoldDB" id="A0A2P4XKN7"/>